<dbReference type="EMBL" id="QOVW01000065">
    <property type="protein sequence ID" value="RDB36182.1"/>
    <property type="molecule type" value="Genomic_DNA"/>
</dbReference>
<gene>
    <name evidence="1" type="ORF">DCC88_06275</name>
</gene>
<comment type="caution">
    <text evidence="1">The sequence shown here is derived from an EMBL/GenBank/DDBJ whole genome shotgun (WGS) entry which is preliminary data.</text>
</comment>
<sequence length="77" mass="9733">MFDKNDFKEKFRFWLEHNQHATYEEAKLFCDLHIPIHIKEQYSWLEEQSLSWFLWRKESQEKTIHSFENDEGYFEEN</sequence>
<organism evidence="1 2">
    <name type="scientific">Spirobacillus cienkowskii</name>
    <dbReference type="NCBI Taxonomy" id="495820"/>
    <lineage>
        <taxon>Bacteria</taxon>
        <taxon>Pseudomonadati</taxon>
        <taxon>Bdellovibrionota</taxon>
        <taxon>Oligoflexia</taxon>
        <taxon>Silvanigrellales</taxon>
        <taxon>Spirobacillus</taxon>
    </lineage>
</organism>
<name>A0A369KRF4_9BACT</name>
<evidence type="ECO:0000313" key="1">
    <source>
        <dbReference type="EMBL" id="RDB36182.1"/>
    </source>
</evidence>
<dbReference type="AlphaFoldDB" id="A0A369KRF4"/>
<accession>A0A369KRF4</accession>
<evidence type="ECO:0000313" key="2">
    <source>
        <dbReference type="Proteomes" id="UP000253934"/>
    </source>
</evidence>
<keyword evidence="2" id="KW-1185">Reference proteome</keyword>
<protein>
    <submittedName>
        <fullName evidence="1">Uncharacterized protein</fullName>
    </submittedName>
</protein>
<dbReference type="RefSeq" id="WP_338637031.1">
    <property type="nucleotide sequence ID" value="NZ_CP146516.1"/>
</dbReference>
<reference evidence="1" key="1">
    <citation type="submission" date="2018-04" db="EMBL/GenBank/DDBJ databases">
        <title>Draft genome sequence of the Candidatus Spirobacillus cienkowskii, a pathogen of freshwater Daphnia species, reconstructed from hemolymph metagenomic reads.</title>
        <authorList>
            <person name="Bresciani L."/>
            <person name="Lemos L.N."/>
            <person name="Wale N."/>
            <person name="Lin J.Y."/>
            <person name="Fernandes G.R."/>
            <person name="Duffy M.A."/>
            <person name="Rodrigues J.M."/>
        </authorList>
    </citation>
    <scope>NUCLEOTIDE SEQUENCE [LARGE SCALE GENOMIC DNA]</scope>
    <source>
        <strain evidence="1">Binning01</strain>
    </source>
</reference>
<proteinExistence type="predicted"/>
<dbReference type="Proteomes" id="UP000253934">
    <property type="component" value="Unassembled WGS sequence"/>
</dbReference>